<dbReference type="Proteomes" id="UP001396334">
    <property type="component" value="Unassembled WGS sequence"/>
</dbReference>
<dbReference type="CDD" id="cd06222">
    <property type="entry name" value="RNase_H_like"/>
    <property type="match status" value="1"/>
</dbReference>
<dbReference type="PANTHER" id="PTHR47723">
    <property type="entry name" value="OS05G0353850 PROTEIN"/>
    <property type="match status" value="1"/>
</dbReference>
<dbReference type="InterPro" id="IPR036397">
    <property type="entry name" value="RNaseH_sf"/>
</dbReference>
<dbReference type="Gene3D" id="3.30.420.10">
    <property type="entry name" value="Ribonuclease H-like superfamily/Ribonuclease H"/>
    <property type="match status" value="1"/>
</dbReference>
<sequence>MRVCNEIDKLIRGFIWGSSCSSRKISLVNWSTIAQPCNRGGLGIPRCYERNLTFMQKLAFQLVSSTESMWVTALRQKYRMLTTCPLSIARQNCSPLWRALANIWDSFRDNTFWLVGDATDVHLWNDTWVPSVGPLRPWLSNALPSVNQLHFDDMLHADGNWNVSRLSELLDQAVVPHVLGVLPPSFDDARDRVAWRLTPTGAFTVASAYEGFLSPSWDVCDPKWSSIWSLPVAQRVRMFLWLVLRQRLMTNVERVRRGLSSDPSCSSCGCYSETILHILRDCPPVRSFWKSIIPQVEHECFFGASLDHWVAMNIKTSRALGPSTPPWSCFSLLFSGRIGIVWASHFADSIPDVSVATHATDDFVQWVAPAHDWSVGVVSPLNAELWSILVGLQLAFSMGFSRVQVQSDSSVAIRLILDPMAANSFSSLVRRISSLQNLPWSLRFLWVPREMNMVVDGLSKLPSLNDFHLQIFDNIPESIRPLLVRDREGPPYRHRC</sequence>
<dbReference type="EMBL" id="JBBPBN010000030">
    <property type="protein sequence ID" value="KAK9005509.1"/>
    <property type="molecule type" value="Genomic_DNA"/>
</dbReference>
<gene>
    <name evidence="3" type="ORF">V6N11_042939</name>
</gene>
<organism evidence="3 4">
    <name type="scientific">Hibiscus sabdariffa</name>
    <name type="common">roselle</name>
    <dbReference type="NCBI Taxonomy" id="183260"/>
    <lineage>
        <taxon>Eukaryota</taxon>
        <taxon>Viridiplantae</taxon>
        <taxon>Streptophyta</taxon>
        <taxon>Embryophyta</taxon>
        <taxon>Tracheophyta</taxon>
        <taxon>Spermatophyta</taxon>
        <taxon>Magnoliopsida</taxon>
        <taxon>eudicotyledons</taxon>
        <taxon>Gunneridae</taxon>
        <taxon>Pentapetalae</taxon>
        <taxon>rosids</taxon>
        <taxon>malvids</taxon>
        <taxon>Malvales</taxon>
        <taxon>Malvaceae</taxon>
        <taxon>Malvoideae</taxon>
        <taxon>Hibiscus</taxon>
    </lineage>
</organism>
<evidence type="ECO:0000259" key="2">
    <source>
        <dbReference type="Pfam" id="PF13966"/>
    </source>
</evidence>
<dbReference type="InterPro" id="IPR053151">
    <property type="entry name" value="RNase_H-like"/>
</dbReference>
<proteinExistence type="predicted"/>
<dbReference type="InterPro" id="IPR026960">
    <property type="entry name" value="RVT-Znf"/>
</dbReference>
<comment type="caution">
    <text evidence="3">The sequence shown here is derived from an EMBL/GenBank/DDBJ whole genome shotgun (WGS) entry which is preliminary data.</text>
</comment>
<accession>A0ABR2QXW6</accession>
<dbReference type="SUPFAM" id="SSF53098">
    <property type="entry name" value="Ribonuclease H-like"/>
    <property type="match status" value="1"/>
</dbReference>
<dbReference type="InterPro" id="IPR002156">
    <property type="entry name" value="RNaseH_domain"/>
</dbReference>
<evidence type="ECO:0000313" key="3">
    <source>
        <dbReference type="EMBL" id="KAK9005509.1"/>
    </source>
</evidence>
<evidence type="ECO:0000259" key="1">
    <source>
        <dbReference type="Pfam" id="PF13456"/>
    </source>
</evidence>
<evidence type="ECO:0000313" key="4">
    <source>
        <dbReference type="Proteomes" id="UP001396334"/>
    </source>
</evidence>
<dbReference type="Pfam" id="PF13456">
    <property type="entry name" value="RVT_3"/>
    <property type="match status" value="1"/>
</dbReference>
<protein>
    <submittedName>
        <fullName evidence="3">Uncharacterized protein</fullName>
    </submittedName>
</protein>
<dbReference type="InterPro" id="IPR012337">
    <property type="entry name" value="RNaseH-like_sf"/>
</dbReference>
<keyword evidence="4" id="KW-1185">Reference proteome</keyword>
<name>A0ABR2QXW6_9ROSI</name>
<reference evidence="3 4" key="1">
    <citation type="journal article" date="2024" name="G3 (Bethesda)">
        <title>Genome assembly of Hibiscus sabdariffa L. provides insights into metabolisms of medicinal natural products.</title>
        <authorList>
            <person name="Kim T."/>
        </authorList>
    </citation>
    <scope>NUCLEOTIDE SEQUENCE [LARGE SCALE GENOMIC DNA]</scope>
    <source>
        <strain evidence="3">TK-2024</strain>
        <tissue evidence="3">Old leaves</tissue>
    </source>
</reference>
<dbReference type="Pfam" id="PF13966">
    <property type="entry name" value="zf-RVT"/>
    <property type="match status" value="1"/>
</dbReference>
<dbReference type="PANTHER" id="PTHR47723:SF19">
    <property type="entry name" value="POLYNUCLEOTIDYL TRANSFERASE, RIBONUCLEASE H-LIKE SUPERFAMILY PROTEIN"/>
    <property type="match status" value="1"/>
</dbReference>
<feature type="domain" description="RNase H type-1" evidence="1">
    <location>
        <begin position="378"/>
        <end position="460"/>
    </location>
</feature>
<dbReference type="InterPro" id="IPR044730">
    <property type="entry name" value="RNase_H-like_dom_plant"/>
</dbReference>
<feature type="domain" description="Reverse transcriptase zinc-binding" evidence="2">
    <location>
        <begin position="203"/>
        <end position="289"/>
    </location>
</feature>